<keyword evidence="2" id="KW-1185">Reference proteome</keyword>
<dbReference type="RefSeq" id="XP_035342658.1">
    <property type="nucleotide sequence ID" value="XM_035486765.1"/>
</dbReference>
<dbReference type="KEGG" id="trg:TRUGW13939_03585"/>
<dbReference type="Proteomes" id="UP000509510">
    <property type="component" value="Chromosome II"/>
</dbReference>
<protein>
    <submittedName>
        <fullName evidence="1">Uncharacterized protein</fullName>
    </submittedName>
</protein>
<dbReference type="AlphaFoldDB" id="A0A7H8QR85"/>
<evidence type="ECO:0000313" key="1">
    <source>
        <dbReference type="EMBL" id="QKX56480.1"/>
    </source>
</evidence>
<dbReference type="GeneID" id="55991088"/>
<name>A0A7H8QR85_TALRU</name>
<reference evidence="2" key="1">
    <citation type="submission" date="2020-06" db="EMBL/GenBank/DDBJ databases">
        <title>A chromosome-scale genome assembly of Talaromyces rugulosus W13939.</title>
        <authorList>
            <person name="Wang B."/>
            <person name="Guo L."/>
            <person name="Ye K."/>
            <person name="Wang L."/>
        </authorList>
    </citation>
    <scope>NUCLEOTIDE SEQUENCE [LARGE SCALE GENOMIC DNA]</scope>
    <source>
        <strain evidence="2">W13939</strain>
    </source>
</reference>
<dbReference type="EMBL" id="CP055899">
    <property type="protein sequence ID" value="QKX56480.1"/>
    <property type="molecule type" value="Genomic_DNA"/>
</dbReference>
<accession>A0A7H8QR85</accession>
<organism evidence="1 2">
    <name type="scientific">Talaromyces rugulosus</name>
    <name type="common">Penicillium rugulosum</name>
    <dbReference type="NCBI Taxonomy" id="121627"/>
    <lineage>
        <taxon>Eukaryota</taxon>
        <taxon>Fungi</taxon>
        <taxon>Dikarya</taxon>
        <taxon>Ascomycota</taxon>
        <taxon>Pezizomycotina</taxon>
        <taxon>Eurotiomycetes</taxon>
        <taxon>Eurotiomycetidae</taxon>
        <taxon>Eurotiales</taxon>
        <taxon>Trichocomaceae</taxon>
        <taxon>Talaromyces</taxon>
        <taxon>Talaromyces sect. Islandici</taxon>
    </lineage>
</organism>
<sequence length="158" mass="18489">MGNRIVSVLQGRREAGTLDMPFPSDITNAVRPKTIENGLHWLRKQYPMDEDAAIMTRIEREEREEEERLYRHVKEQGLHQPQSGHWGARLGEGKDVRGESVFQKIREKNEARILEEDEKERKEWLEGEAAEQAKLQKHLKKNTQLQKYNEAAVVEGKF</sequence>
<gene>
    <name evidence="1" type="ORF">TRUGW13939_03585</name>
</gene>
<dbReference type="OrthoDB" id="10260614at2759"/>
<evidence type="ECO:0000313" key="2">
    <source>
        <dbReference type="Proteomes" id="UP000509510"/>
    </source>
</evidence>
<proteinExistence type="predicted"/>